<dbReference type="Proteomes" id="UP000490386">
    <property type="component" value="Unassembled WGS sequence"/>
</dbReference>
<sequence length="385" mass="41905">MGDDVSGRAAGPGVDVFGSNLSVAELRRRTGDLSAVAGIRQVVLDNGVERGVRAIDLRTSAGLELEVLVDRAFDLGSMRFRGAPIGWRSGNGFRHPGLHEHNDEGGLSWLRALDGLLVSGGLDHTLFGGEVDATRYNYPPKQTVTHGLHGRLTAIPARLLEAREVEREGRVVLRVVGEVIQATAFGEHLRLTRTIELDFDGREVRFDDVVDNLGFDPTPHMFLYHINVGWPFLDEGARFVAPITKHLWQSDSVAEQGTSYRVMPAPIDGFVEQVTEHELVVGDDGRHRVALITAGGERGIELSWEAAGMPHFFEWQNLRSGQYGIGLEPSTHHVSGDAASRQDGTALFLGHGESRSYSTTIRVLDGVAETSAVEAAIRAIGDQPD</sequence>
<dbReference type="CDD" id="cd09023">
    <property type="entry name" value="Aldose_epim_Ec_c4013"/>
    <property type="match status" value="1"/>
</dbReference>
<dbReference type="GO" id="GO:0030246">
    <property type="term" value="F:carbohydrate binding"/>
    <property type="evidence" value="ECO:0007669"/>
    <property type="project" value="InterPro"/>
</dbReference>
<dbReference type="Pfam" id="PF14486">
    <property type="entry name" value="DUF4432"/>
    <property type="match status" value="1"/>
</dbReference>
<keyword evidence="2" id="KW-1185">Reference proteome</keyword>
<evidence type="ECO:0000313" key="1">
    <source>
        <dbReference type="EMBL" id="KAB1639080.1"/>
    </source>
</evidence>
<dbReference type="OrthoDB" id="9791280at2"/>
<evidence type="ECO:0000313" key="2">
    <source>
        <dbReference type="Proteomes" id="UP000490386"/>
    </source>
</evidence>
<reference evidence="1 2" key="1">
    <citation type="submission" date="2019-09" db="EMBL/GenBank/DDBJ databases">
        <title>Phylogeny of genus Pseudoclavibacter and closely related genus.</title>
        <authorList>
            <person name="Li Y."/>
        </authorList>
    </citation>
    <scope>NUCLEOTIDE SEQUENCE [LARGE SCALE GENOMIC DNA]</scope>
    <source>
        <strain evidence="1 2">THG-MD12</strain>
    </source>
</reference>
<dbReference type="Gene3D" id="2.70.98.10">
    <property type="match status" value="1"/>
</dbReference>
<dbReference type="InterPro" id="IPR014718">
    <property type="entry name" value="GH-type_carb-bd"/>
</dbReference>
<dbReference type="InterPro" id="IPR027839">
    <property type="entry name" value="DUF4432"/>
</dbReference>
<comment type="caution">
    <text evidence="1">The sequence shown here is derived from an EMBL/GenBank/DDBJ whole genome shotgun (WGS) entry which is preliminary data.</text>
</comment>
<protein>
    <submittedName>
        <fullName evidence="1">Aldose 1-epimerase family protein</fullName>
    </submittedName>
</protein>
<gene>
    <name evidence="1" type="ORF">F8O03_01660</name>
</gene>
<dbReference type="AlphaFoldDB" id="A0A7J5B6X6"/>
<accession>A0A7J5B6X6</accession>
<proteinExistence type="predicted"/>
<name>A0A7J5B6X6_9MICO</name>
<organism evidence="1 2">
    <name type="scientific">Pseudoclavibacter terrae</name>
    <dbReference type="NCBI Taxonomy" id="1530195"/>
    <lineage>
        <taxon>Bacteria</taxon>
        <taxon>Bacillati</taxon>
        <taxon>Actinomycetota</taxon>
        <taxon>Actinomycetes</taxon>
        <taxon>Micrococcales</taxon>
        <taxon>Microbacteriaceae</taxon>
        <taxon>Pseudoclavibacter</taxon>
    </lineage>
</organism>
<dbReference type="EMBL" id="WBJX01000001">
    <property type="protein sequence ID" value="KAB1639080.1"/>
    <property type="molecule type" value="Genomic_DNA"/>
</dbReference>